<dbReference type="AlphaFoldDB" id="A0A8I3AFR9"/>
<evidence type="ECO:0000313" key="4">
    <source>
        <dbReference type="Proteomes" id="UP000683000"/>
    </source>
</evidence>
<keyword evidence="1" id="KW-0175">Coiled coil</keyword>
<keyword evidence="4" id="KW-1185">Reference proteome</keyword>
<gene>
    <name evidence="3" type="ORF">JVT61DRAFT_454</name>
</gene>
<evidence type="ECO:0000256" key="1">
    <source>
        <dbReference type="SAM" id="Coils"/>
    </source>
</evidence>
<protein>
    <submittedName>
        <fullName evidence="3">Uncharacterized protein</fullName>
    </submittedName>
</protein>
<dbReference type="EMBL" id="JAGFBS010000001">
    <property type="protein sequence ID" value="KAG6381843.1"/>
    <property type="molecule type" value="Genomic_DNA"/>
</dbReference>
<feature type="region of interest" description="Disordered" evidence="2">
    <location>
        <begin position="775"/>
        <end position="796"/>
    </location>
</feature>
<organism evidence="3 4">
    <name type="scientific">Boletus reticuloceps</name>
    <dbReference type="NCBI Taxonomy" id="495285"/>
    <lineage>
        <taxon>Eukaryota</taxon>
        <taxon>Fungi</taxon>
        <taxon>Dikarya</taxon>
        <taxon>Basidiomycota</taxon>
        <taxon>Agaricomycotina</taxon>
        <taxon>Agaricomycetes</taxon>
        <taxon>Agaricomycetidae</taxon>
        <taxon>Boletales</taxon>
        <taxon>Boletineae</taxon>
        <taxon>Boletaceae</taxon>
        <taxon>Boletoideae</taxon>
        <taxon>Boletus</taxon>
    </lineage>
</organism>
<dbReference type="Proteomes" id="UP000683000">
    <property type="component" value="Unassembled WGS sequence"/>
</dbReference>
<accession>A0A8I3AFR9</accession>
<proteinExistence type="predicted"/>
<feature type="coiled-coil region" evidence="1">
    <location>
        <begin position="277"/>
        <end position="318"/>
    </location>
</feature>
<sequence>MFPYKFATHSQKKDVNLIGAGFGTPFKRSNLDEKPNTTLSESTTKRVFDGGFSQSFSSRHPESYNLGSPAYTLLTPEVVDSKPPISAPRTSSQLSSEPIGIGLNSRTFISSTPSSKDSPKRIVKTNTQEPVQNTSVGEIEPKVFFAPMEANFRRLQNEWSQQREYITDLESQVVARNEDNTTLSRNLSRMETAHKQAMDKFRDALGRTAKNYSALKSEFDSFKLESESNSLLISEAKVTMESLAALRDSAQIGLRDLESMFDEDGRFILSTETRETVHELRSELSKTQQVADLLRDKLHTMGTELAEARARILELEELTIADRNRSESTSLKIRQSADQIIEVMRYLQEQKHESIQATAKVCEIEQQLVHTQTRLQEAQSVIASMREEMTAREELHEEQDAKLRTLRHTIDFQEGNAKDLEARARKAEEELIQTLNHNHELQGRLDSAKGLEKNLTQQASRLLSERDEVKEQLQSVERQLAEAQACEKTFSSDLAKILIERDVLVDKLQFFDDIKREVDGYRQTYAGCQVSLKVLQERFDDQYVTLAASKESVGELQERLHATERQATETSIDSKREIIHLQGQNGVLKARLDHADKEIKDKIASYQALQIELSRKDGAFQALLETERLGKREAVDQVQDAKTKIESLLTELAEKDNHMQEMARQLAAAEVPSTEREREAGALKVRIAELEATEKRLADRAATISNRYENNDLNDDEKALVALIMRKARAIHDREMVEKTNEIKRRDSIIKQHEARIAQLENILARRIYESSVKSTDEQSNSVAVDAPTPQVPLSDHHPEIRGVGHEDPSTTIAHVVDGASVNQFIPGPSSRSNGYSTFAKLCREDTDDIANFEDETPPVATGKRVMFAEVEDESLRPARRVVHLFVLSFVHLFLTASLATPLFRASFPCVILMCRSMPGELGWKNWTLTRFGVLSRVSS</sequence>
<dbReference type="OrthoDB" id="3246510at2759"/>
<name>A0A8I3AFR9_9AGAM</name>
<feature type="coiled-coil region" evidence="1">
    <location>
        <begin position="368"/>
        <end position="486"/>
    </location>
</feature>
<feature type="coiled-coil region" evidence="1">
    <location>
        <begin position="631"/>
        <end position="707"/>
    </location>
</feature>
<reference evidence="3" key="1">
    <citation type="submission" date="2021-03" db="EMBL/GenBank/DDBJ databases">
        <title>Evolutionary innovations through gain and loss of genes in the ectomycorrhizal Boletales.</title>
        <authorList>
            <person name="Wu G."/>
            <person name="Miyauchi S."/>
            <person name="Morin E."/>
            <person name="Yang Z.-L."/>
            <person name="Xu J."/>
            <person name="Martin F.M."/>
        </authorList>
    </citation>
    <scope>NUCLEOTIDE SEQUENCE</scope>
    <source>
        <strain evidence="3">BR01</strain>
    </source>
</reference>
<evidence type="ECO:0000313" key="3">
    <source>
        <dbReference type="EMBL" id="KAG6381843.1"/>
    </source>
</evidence>
<comment type="caution">
    <text evidence="3">The sequence shown here is derived from an EMBL/GenBank/DDBJ whole genome shotgun (WGS) entry which is preliminary data.</text>
</comment>
<evidence type="ECO:0000256" key="2">
    <source>
        <dbReference type="SAM" id="MobiDB-lite"/>
    </source>
</evidence>